<dbReference type="AlphaFoldDB" id="A0A2I4FJR2"/>
<dbReference type="OrthoDB" id="1869333at2759"/>
<accession>A0A2I4FJR2</accession>
<dbReference type="GeneID" id="108999452"/>
<protein>
    <submittedName>
        <fullName evidence="2">E3 ubiquitin-protein ligase BRE1A-like</fullName>
    </submittedName>
</protein>
<organism evidence="1 2">
    <name type="scientific">Juglans regia</name>
    <name type="common">English walnut</name>
    <dbReference type="NCBI Taxonomy" id="51240"/>
    <lineage>
        <taxon>Eukaryota</taxon>
        <taxon>Viridiplantae</taxon>
        <taxon>Streptophyta</taxon>
        <taxon>Embryophyta</taxon>
        <taxon>Tracheophyta</taxon>
        <taxon>Spermatophyta</taxon>
        <taxon>Magnoliopsida</taxon>
        <taxon>eudicotyledons</taxon>
        <taxon>Gunneridae</taxon>
        <taxon>Pentapetalae</taxon>
        <taxon>rosids</taxon>
        <taxon>fabids</taxon>
        <taxon>Fagales</taxon>
        <taxon>Juglandaceae</taxon>
        <taxon>Juglans</taxon>
    </lineage>
</organism>
<dbReference type="PANTHER" id="PTHR37226">
    <property type="entry name" value="GOLGIN FAMILY A PROTEIN"/>
    <property type="match status" value="1"/>
</dbReference>
<reference evidence="2" key="1">
    <citation type="submission" date="2025-08" db="UniProtKB">
        <authorList>
            <consortium name="RefSeq"/>
        </authorList>
    </citation>
    <scope>IDENTIFICATION</scope>
    <source>
        <tissue evidence="2">Leaves</tissue>
    </source>
</reference>
<gene>
    <name evidence="2" type="primary">LOC108999452</name>
</gene>
<dbReference type="PANTHER" id="PTHR37226:SF4">
    <property type="entry name" value="GOLGIN FAMILY A PROTEIN"/>
    <property type="match status" value="1"/>
</dbReference>
<dbReference type="KEGG" id="jre:108999452"/>
<dbReference type="Proteomes" id="UP000235220">
    <property type="component" value="Chromosome 12"/>
</dbReference>
<keyword evidence="1" id="KW-1185">Reference proteome</keyword>
<dbReference type="STRING" id="51240.A0A2I4FJR2"/>
<proteinExistence type="predicted"/>
<sequence>MGVNASKNKSNLCDRNVTGLMENTRFLQKAMREMMSEREKQSKAYERDMMVFAFKEAEWKQERKRLREEVKSLRKIVEEKEDRIKEMGEKSEKKGWELLMGSGFLLEQMREERARRDEAVEKWKQLYLAIKMELDDLIQRTHHGEVQYYWKAEEEEELIQELQRELHAKEETIRGLKARMSSMEHEEYSKEREIDILRQSLRIMSSKTSASHVGNKDLP</sequence>
<evidence type="ECO:0000313" key="1">
    <source>
        <dbReference type="Proteomes" id="UP000235220"/>
    </source>
</evidence>
<dbReference type="Gramene" id="Jr12_13710_p1">
    <property type="protein sequence ID" value="cds.Jr12_13710_p1"/>
    <property type="gene ID" value="Jr12_13710"/>
</dbReference>
<dbReference type="FunCoup" id="A0A2I4FJR2">
    <property type="interactions" value="77"/>
</dbReference>
<dbReference type="RefSeq" id="XP_018831886.1">
    <property type="nucleotide sequence ID" value="XM_018976341.2"/>
</dbReference>
<evidence type="ECO:0000313" key="2">
    <source>
        <dbReference type="RefSeq" id="XP_018831886.1"/>
    </source>
</evidence>
<name>A0A2I4FJR2_JUGRE</name>